<keyword evidence="2" id="KW-1185">Reference proteome</keyword>
<reference evidence="2" key="1">
    <citation type="journal article" date="2019" name="Int. J. Syst. Evol. Microbiol.">
        <title>The Global Catalogue of Microorganisms (GCM) 10K type strain sequencing project: providing services to taxonomists for standard genome sequencing and annotation.</title>
        <authorList>
            <consortium name="The Broad Institute Genomics Platform"/>
            <consortium name="The Broad Institute Genome Sequencing Center for Infectious Disease"/>
            <person name="Wu L."/>
            <person name="Ma J."/>
        </authorList>
    </citation>
    <scope>NUCLEOTIDE SEQUENCE [LARGE SCALE GENOMIC DNA]</scope>
    <source>
        <strain evidence="2">KCTC 52094</strain>
    </source>
</reference>
<accession>A0ABV7FVX0</accession>
<gene>
    <name evidence="1" type="ORF">ACFOD4_04615</name>
</gene>
<protein>
    <recommendedName>
        <fullName evidence="3">Histidine phosphatase family protein</fullName>
    </recommendedName>
</protein>
<evidence type="ECO:0000313" key="2">
    <source>
        <dbReference type="Proteomes" id="UP001595593"/>
    </source>
</evidence>
<sequence>MKPEYQIVVTTADGPRCLMRLVEHPDSGVYVFLRHGERAFNSLDQPIEEHLPVSFSKISFHRSRNGVDSTYKRELRFPEKAKEARYHLTENVIQTEGYVPFFGYLAPEMSDPRYKVTNPGLRAISLGSFDERYFTLFYALATTKPSGRISSRTADCFNIRTIPMESCDVVLVWSFLFARAVNLGISSVAQNMAPILTNADGSTDFEGPSPRPNIQTSMPFESLLNVFTEMATESQWRLLEYAVRDPRDPVPLTKDQKSLALCRQFVPRANLNDTFFKGRLRVAREAAPDV</sequence>
<dbReference type="Proteomes" id="UP001595593">
    <property type="component" value="Unassembled WGS sequence"/>
</dbReference>
<evidence type="ECO:0000313" key="1">
    <source>
        <dbReference type="EMBL" id="MFC3124335.1"/>
    </source>
</evidence>
<organism evidence="1 2">
    <name type="scientific">Teichococcus globiformis</name>
    <dbReference type="NCBI Taxonomy" id="2307229"/>
    <lineage>
        <taxon>Bacteria</taxon>
        <taxon>Pseudomonadati</taxon>
        <taxon>Pseudomonadota</taxon>
        <taxon>Alphaproteobacteria</taxon>
        <taxon>Acetobacterales</taxon>
        <taxon>Roseomonadaceae</taxon>
        <taxon>Roseomonas</taxon>
    </lineage>
</organism>
<evidence type="ECO:0008006" key="3">
    <source>
        <dbReference type="Google" id="ProtNLM"/>
    </source>
</evidence>
<comment type="caution">
    <text evidence="1">The sequence shown here is derived from an EMBL/GenBank/DDBJ whole genome shotgun (WGS) entry which is preliminary data.</text>
</comment>
<name>A0ABV7FVX0_9PROT</name>
<dbReference type="EMBL" id="JBHRTN010000005">
    <property type="protein sequence ID" value="MFC3124335.1"/>
    <property type="molecule type" value="Genomic_DNA"/>
</dbReference>
<proteinExistence type="predicted"/>
<dbReference type="RefSeq" id="WP_379594761.1">
    <property type="nucleotide sequence ID" value="NZ_JBHRTN010000005.1"/>
</dbReference>